<dbReference type="PANTHER" id="PTHR31703:SF2">
    <property type="entry name" value="UPF0669 PROTEIN C6ORF120"/>
    <property type="match status" value="1"/>
</dbReference>
<proteinExistence type="inferred from homology"/>
<protein>
    <submittedName>
        <fullName evidence="6">Uncharacterized protein</fullName>
    </submittedName>
</protein>
<accession>A0A401QH09</accession>
<evidence type="ECO:0000256" key="2">
    <source>
        <dbReference type="ARBA" id="ARBA00008960"/>
    </source>
</evidence>
<dbReference type="OrthoDB" id="10046613at2759"/>
<dbReference type="STRING" id="75743.A0A401QH09"/>
<sequence length="173" mass="19555">MVFLWQLALAVAGGPPANEPVPEDWILLYVYQGQIVPGNYSYVYLDDSGRLVLRMDSPRGDADLYVSDSTQKPSFDDYALQSTTCGRDWVAVPARFRRPVAVAVYGHPSHLETEFEMRVYLDQEVTEDPFAELSYQPDEATGDRTPGDTIQEEKSVMWTIMIGILKLVLEILF</sequence>
<evidence type="ECO:0000256" key="1">
    <source>
        <dbReference type="ARBA" id="ARBA00004613"/>
    </source>
</evidence>
<dbReference type="GO" id="GO:0005576">
    <property type="term" value="C:extracellular region"/>
    <property type="evidence" value="ECO:0007669"/>
    <property type="project" value="UniProtKB-SubCell"/>
</dbReference>
<reference evidence="6 7" key="1">
    <citation type="journal article" date="2018" name="Nat. Ecol. Evol.">
        <title>Shark genomes provide insights into elasmobranch evolution and the origin of vertebrates.</title>
        <authorList>
            <person name="Hara Y"/>
            <person name="Yamaguchi K"/>
            <person name="Onimaru K"/>
            <person name="Kadota M"/>
            <person name="Koyanagi M"/>
            <person name="Keeley SD"/>
            <person name="Tatsumi K"/>
            <person name="Tanaka K"/>
            <person name="Motone F"/>
            <person name="Kageyama Y"/>
            <person name="Nozu R"/>
            <person name="Adachi N"/>
            <person name="Nishimura O"/>
            <person name="Nakagawa R"/>
            <person name="Tanegashima C"/>
            <person name="Kiyatake I"/>
            <person name="Matsumoto R"/>
            <person name="Murakumo K"/>
            <person name="Nishida K"/>
            <person name="Terakita A"/>
            <person name="Kuratani S"/>
            <person name="Sato K"/>
            <person name="Hyodo S Kuraku.S."/>
        </authorList>
    </citation>
    <scope>NUCLEOTIDE SEQUENCE [LARGE SCALE GENOMIC DNA]</scope>
</reference>
<name>A0A401QH09_SCYTO</name>
<evidence type="ECO:0000313" key="6">
    <source>
        <dbReference type="EMBL" id="GCB84669.1"/>
    </source>
</evidence>
<keyword evidence="4" id="KW-0732">Signal</keyword>
<keyword evidence="3" id="KW-0964">Secreted</keyword>
<organism evidence="6 7">
    <name type="scientific">Scyliorhinus torazame</name>
    <name type="common">Cloudy catshark</name>
    <name type="synonym">Catulus torazame</name>
    <dbReference type="NCBI Taxonomy" id="75743"/>
    <lineage>
        <taxon>Eukaryota</taxon>
        <taxon>Metazoa</taxon>
        <taxon>Chordata</taxon>
        <taxon>Craniata</taxon>
        <taxon>Vertebrata</taxon>
        <taxon>Chondrichthyes</taxon>
        <taxon>Elasmobranchii</taxon>
        <taxon>Galeomorphii</taxon>
        <taxon>Galeoidea</taxon>
        <taxon>Carcharhiniformes</taxon>
        <taxon>Scyliorhinidae</taxon>
        <taxon>Scyliorhinus</taxon>
    </lineage>
</organism>
<dbReference type="PANTHER" id="PTHR31703">
    <property type="entry name" value="UPF0669 PROTEIN C6ORF120"/>
    <property type="match status" value="1"/>
</dbReference>
<dbReference type="OMA" id="LFGHPNH"/>
<dbReference type="InterPro" id="IPR031420">
    <property type="entry name" value="UPF0669"/>
</dbReference>
<gene>
    <name evidence="6" type="ORF">scyTo_0025353</name>
</gene>
<dbReference type="EMBL" id="BFAA01086981">
    <property type="protein sequence ID" value="GCB84669.1"/>
    <property type="molecule type" value="Genomic_DNA"/>
</dbReference>
<dbReference type="Pfam" id="PF17065">
    <property type="entry name" value="UPF0669"/>
    <property type="match status" value="1"/>
</dbReference>
<evidence type="ECO:0000256" key="3">
    <source>
        <dbReference type="ARBA" id="ARBA00022525"/>
    </source>
</evidence>
<evidence type="ECO:0000256" key="4">
    <source>
        <dbReference type="ARBA" id="ARBA00022729"/>
    </source>
</evidence>
<evidence type="ECO:0000256" key="5">
    <source>
        <dbReference type="ARBA" id="ARBA00023180"/>
    </source>
</evidence>
<comment type="similarity">
    <text evidence="2">Belongs to the UPF0669 family.</text>
</comment>
<evidence type="ECO:0000313" key="7">
    <source>
        <dbReference type="Proteomes" id="UP000288216"/>
    </source>
</evidence>
<comment type="subcellular location">
    <subcellularLocation>
        <location evidence="1">Secreted</location>
    </subcellularLocation>
</comment>
<comment type="caution">
    <text evidence="6">The sequence shown here is derived from an EMBL/GenBank/DDBJ whole genome shotgun (WGS) entry which is preliminary data.</text>
</comment>
<dbReference type="Proteomes" id="UP000288216">
    <property type="component" value="Unassembled WGS sequence"/>
</dbReference>
<keyword evidence="5" id="KW-0325">Glycoprotein</keyword>
<keyword evidence="7" id="KW-1185">Reference proteome</keyword>
<dbReference type="AlphaFoldDB" id="A0A401QH09"/>